<evidence type="ECO:0000313" key="1">
    <source>
        <dbReference type="EMBL" id="QUC68526.1"/>
    </source>
</evidence>
<name>A0AC61MZC4_9FIRM</name>
<accession>A0AC61MZC4</accession>
<reference evidence="1" key="1">
    <citation type="submission" date="2021-01" db="EMBL/GenBank/DDBJ databases">
        <title>Complete genome sequence of Clostridiales bacterium R-7.</title>
        <authorList>
            <person name="Mahoney-Kurpe S.C."/>
            <person name="Palevich N."/>
            <person name="Koike S."/>
            <person name="Moon C.D."/>
            <person name="Attwood G.T."/>
        </authorList>
    </citation>
    <scope>NUCLEOTIDE SEQUENCE</scope>
    <source>
        <strain evidence="1">R-7</strain>
    </source>
</reference>
<proteinExistence type="predicted"/>
<organism evidence="1 2">
    <name type="scientific">Aristaeella hokkaidonensis</name>
    <dbReference type="NCBI Taxonomy" id="3046382"/>
    <lineage>
        <taxon>Bacteria</taxon>
        <taxon>Bacillati</taxon>
        <taxon>Bacillota</taxon>
        <taxon>Clostridia</taxon>
        <taxon>Eubacteriales</taxon>
        <taxon>Aristaeellaceae</taxon>
        <taxon>Aristaeella</taxon>
    </lineage>
</organism>
<gene>
    <name evidence="1" type="ORF">JYE49_07550</name>
</gene>
<dbReference type="Proteomes" id="UP000682782">
    <property type="component" value="Chromosome"/>
</dbReference>
<sequence>MKSVTQLPEIGNLPDLLRFENGEAVQTPWDWKRRRTELISLYSEYVYGYMPDKAKETVEWQLREDSETGGKLLTITISAEGRSASFSVLAGLPAGTAPEDGSPFYIEYWPWHYQNWFTKEWVTGFSDNCRYAMERGYACFQYDCSQVSADNETRTGAFFTLYPYAEEDPAQQRGVLLAWAWGVSKIIDALEAGAGKELGINPELSLVGGVSRYGKSAAVAGAWDERIRVTIPSCSGAGGVAVFRTDNHGKTYDLTSLGGPAEWENESVNEPFSNLQGGEGYWFCGNFTRLLSARTLPVDQHMLCALAAGKNRHMIIVTGIVSEGWNNTEGQCLAYAASQPVWDLLDCGEQNNMIIHLDGHAILHSDMQVILDYCDACLRGIRTDSFGNLTDGMRGNLFLQYNRDRLDPFFGPYLK</sequence>
<dbReference type="EMBL" id="CP068393">
    <property type="protein sequence ID" value="QUC68526.1"/>
    <property type="molecule type" value="Genomic_DNA"/>
</dbReference>
<protein>
    <submittedName>
        <fullName evidence="1">Uncharacterized protein</fullName>
    </submittedName>
</protein>
<evidence type="ECO:0000313" key="2">
    <source>
        <dbReference type="Proteomes" id="UP000682782"/>
    </source>
</evidence>
<keyword evidence="2" id="KW-1185">Reference proteome</keyword>